<dbReference type="SUPFAM" id="SSF53474">
    <property type="entry name" value="alpha/beta-Hydrolases"/>
    <property type="match status" value="1"/>
</dbReference>
<dbReference type="PANTHER" id="PTHR10992:SF1032">
    <property type="entry name" value="METHYLESTERASE 17"/>
    <property type="match status" value="1"/>
</dbReference>
<protein>
    <submittedName>
        <fullName evidence="3">Methylesterase 17</fullName>
    </submittedName>
</protein>
<evidence type="ECO:0000313" key="3">
    <source>
        <dbReference type="EMBL" id="KAK1286778.1"/>
    </source>
</evidence>
<reference evidence="3" key="2">
    <citation type="submission" date="2023-06" db="EMBL/GenBank/DDBJ databases">
        <authorList>
            <person name="Ma L."/>
            <person name="Liu K.-W."/>
            <person name="Li Z."/>
            <person name="Hsiao Y.-Y."/>
            <person name="Qi Y."/>
            <person name="Fu T."/>
            <person name="Tang G."/>
            <person name="Zhang D."/>
            <person name="Sun W.-H."/>
            <person name="Liu D.-K."/>
            <person name="Li Y."/>
            <person name="Chen G.-Z."/>
            <person name="Liu X.-D."/>
            <person name="Liao X.-Y."/>
            <person name="Jiang Y.-T."/>
            <person name="Yu X."/>
            <person name="Hao Y."/>
            <person name="Huang J."/>
            <person name="Zhao X.-W."/>
            <person name="Ke S."/>
            <person name="Chen Y.-Y."/>
            <person name="Wu W.-L."/>
            <person name="Hsu J.-L."/>
            <person name="Lin Y.-F."/>
            <person name="Huang M.-D."/>
            <person name="Li C.-Y."/>
            <person name="Huang L."/>
            <person name="Wang Z.-W."/>
            <person name="Zhao X."/>
            <person name="Zhong W.-Y."/>
            <person name="Peng D.-H."/>
            <person name="Ahmad S."/>
            <person name="Lan S."/>
            <person name="Zhang J.-S."/>
            <person name="Tsai W.-C."/>
            <person name="Van De Peer Y."/>
            <person name="Liu Z.-J."/>
        </authorList>
    </citation>
    <scope>NUCLEOTIDE SEQUENCE</scope>
    <source>
        <strain evidence="3">CP</strain>
        <tissue evidence="3">Leaves</tissue>
    </source>
</reference>
<dbReference type="Proteomes" id="UP001180020">
    <property type="component" value="Unassembled WGS sequence"/>
</dbReference>
<proteinExistence type="predicted"/>
<feature type="domain" description="AB hydrolase-1" evidence="2">
    <location>
        <begin position="10"/>
        <end position="248"/>
    </location>
</feature>
<evidence type="ECO:0000256" key="1">
    <source>
        <dbReference type="ARBA" id="ARBA00022801"/>
    </source>
</evidence>
<organism evidence="3 4">
    <name type="scientific">Acorus calamus</name>
    <name type="common">Sweet flag</name>
    <dbReference type="NCBI Taxonomy" id="4465"/>
    <lineage>
        <taxon>Eukaryota</taxon>
        <taxon>Viridiplantae</taxon>
        <taxon>Streptophyta</taxon>
        <taxon>Embryophyta</taxon>
        <taxon>Tracheophyta</taxon>
        <taxon>Spermatophyta</taxon>
        <taxon>Magnoliopsida</taxon>
        <taxon>Liliopsida</taxon>
        <taxon>Acoraceae</taxon>
        <taxon>Acorus</taxon>
    </lineage>
</organism>
<keyword evidence="4" id="KW-1185">Reference proteome</keyword>
<dbReference type="EMBL" id="JAUJYO010000020">
    <property type="protein sequence ID" value="KAK1286778.1"/>
    <property type="molecule type" value="Genomic_DNA"/>
</dbReference>
<dbReference type="GO" id="GO:0009694">
    <property type="term" value="P:jasmonic acid metabolic process"/>
    <property type="evidence" value="ECO:0007669"/>
    <property type="project" value="TreeGrafter"/>
</dbReference>
<dbReference type="InterPro" id="IPR000073">
    <property type="entry name" value="AB_hydrolase_1"/>
</dbReference>
<dbReference type="Pfam" id="PF12697">
    <property type="entry name" value="Abhydrolase_6"/>
    <property type="match status" value="1"/>
</dbReference>
<dbReference type="PANTHER" id="PTHR10992">
    <property type="entry name" value="METHYLESTERASE FAMILY MEMBER"/>
    <property type="match status" value="1"/>
</dbReference>
<dbReference type="InterPro" id="IPR029058">
    <property type="entry name" value="AB_hydrolase_fold"/>
</dbReference>
<evidence type="ECO:0000259" key="2">
    <source>
        <dbReference type="Pfam" id="PF12697"/>
    </source>
</evidence>
<accession>A0AAV9CET6</accession>
<dbReference type="Gene3D" id="3.40.50.1820">
    <property type="entry name" value="alpha/beta hydrolase"/>
    <property type="match status" value="1"/>
</dbReference>
<dbReference type="GO" id="GO:0009696">
    <property type="term" value="P:salicylic acid metabolic process"/>
    <property type="evidence" value="ECO:0007669"/>
    <property type="project" value="TreeGrafter"/>
</dbReference>
<dbReference type="FunFam" id="3.40.50.1820:FF:000025">
    <property type="entry name" value="putative methylesterase 11, chloroplastic"/>
    <property type="match status" value="1"/>
</dbReference>
<dbReference type="AlphaFoldDB" id="A0AAV9CET6"/>
<dbReference type="InterPro" id="IPR045889">
    <property type="entry name" value="MES/HNL"/>
</dbReference>
<reference evidence="3" key="1">
    <citation type="journal article" date="2023" name="Nat. Commun.">
        <title>Diploid and tetraploid genomes of Acorus and the evolution of monocots.</title>
        <authorList>
            <person name="Ma L."/>
            <person name="Liu K.W."/>
            <person name="Li Z."/>
            <person name="Hsiao Y.Y."/>
            <person name="Qi Y."/>
            <person name="Fu T."/>
            <person name="Tang G.D."/>
            <person name="Zhang D."/>
            <person name="Sun W.H."/>
            <person name="Liu D.K."/>
            <person name="Li Y."/>
            <person name="Chen G.Z."/>
            <person name="Liu X.D."/>
            <person name="Liao X.Y."/>
            <person name="Jiang Y.T."/>
            <person name="Yu X."/>
            <person name="Hao Y."/>
            <person name="Huang J."/>
            <person name="Zhao X.W."/>
            <person name="Ke S."/>
            <person name="Chen Y.Y."/>
            <person name="Wu W.L."/>
            <person name="Hsu J.L."/>
            <person name="Lin Y.F."/>
            <person name="Huang M.D."/>
            <person name="Li C.Y."/>
            <person name="Huang L."/>
            <person name="Wang Z.W."/>
            <person name="Zhao X."/>
            <person name="Zhong W.Y."/>
            <person name="Peng D.H."/>
            <person name="Ahmad S."/>
            <person name="Lan S."/>
            <person name="Zhang J.S."/>
            <person name="Tsai W.C."/>
            <person name="Van de Peer Y."/>
            <person name="Liu Z.J."/>
        </authorList>
    </citation>
    <scope>NUCLEOTIDE SEQUENCE</scope>
    <source>
        <strain evidence="3">CP</strain>
    </source>
</reference>
<dbReference type="GO" id="GO:0080032">
    <property type="term" value="F:methyl jasmonate esterase activity"/>
    <property type="evidence" value="ECO:0007669"/>
    <property type="project" value="TreeGrafter"/>
</dbReference>
<gene>
    <name evidence="3" type="primary">MES17</name>
    <name evidence="3" type="ORF">QJS10_CPB20g00082</name>
</gene>
<evidence type="ECO:0000313" key="4">
    <source>
        <dbReference type="Proteomes" id="UP001180020"/>
    </source>
</evidence>
<keyword evidence="1" id="KW-0378">Hydrolase</keyword>
<comment type="caution">
    <text evidence="3">The sequence shown here is derived from an EMBL/GenBank/DDBJ whole genome shotgun (WGS) entry which is preliminary data.</text>
</comment>
<dbReference type="GO" id="GO:0080031">
    <property type="term" value="F:methyl salicylate esterase activity"/>
    <property type="evidence" value="ECO:0007669"/>
    <property type="project" value="TreeGrafter"/>
</dbReference>
<sequence length="267" mass="29635">MGGMEKSPHFVLVHGVGHGAWCWYIIRCLLEISGYKVSCVDLLSAGIDRSDADSILSFTDYNRPLIELISIIPENEQIILVGHSAGGLSVTHAIYEFGERIAVAVYIAATMLRSGFLSDEDRKDGIPDLSEFGDVYEFGYGLGEDQPPTSAIIRKEFQREILYHLSPVKDSTLASMLVRPGPAYALSNAKFEGEGPSIDRVMRVYIKTEQDRVLKEAQQEAMVRRWPPREVFCIESEHSPFFSAPGRLTDMLIKAMELKHGGVLGAP</sequence>
<name>A0AAV9CET6_ACOCL</name>
<dbReference type="GO" id="GO:0080030">
    <property type="term" value="F:methyl indole-3-acetate esterase activity"/>
    <property type="evidence" value="ECO:0007669"/>
    <property type="project" value="TreeGrafter"/>
</dbReference>